<comment type="caution">
    <text evidence="3">The sequence shown here is derived from an EMBL/GenBank/DDBJ whole genome shotgun (WGS) entry which is preliminary data.</text>
</comment>
<dbReference type="Proteomes" id="UP000734854">
    <property type="component" value="Unassembled WGS sequence"/>
</dbReference>
<organism evidence="3 4">
    <name type="scientific">Zingiber officinale</name>
    <name type="common">Ginger</name>
    <name type="synonym">Amomum zingiber</name>
    <dbReference type="NCBI Taxonomy" id="94328"/>
    <lineage>
        <taxon>Eukaryota</taxon>
        <taxon>Viridiplantae</taxon>
        <taxon>Streptophyta</taxon>
        <taxon>Embryophyta</taxon>
        <taxon>Tracheophyta</taxon>
        <taxon>Spermatophyta</taxon>
        <taxon>Magnoliopsida</taxon>
        <taxon>Liliopsida</taxon>
        <taxon>Zingiberales</taxon>
        <taxon>Zingiberaceae</taxon>
        <taxon>Zingiber</taxon>
    </lineage>
</organism>
<evidence type="ECO:0000256" key="1">
    <source>
        <dbReference type="SAM" id="MobiDB-lite"/>
    </source>
</evidence>
<dbReference type="EMBL" id="JACMSC010000007">
    <property type="protein sequence ID" value="KAG6516213.1"/>
    <property type="molecule type" value="Genomic_DNA"/>
</dbReference>
<sequence length="135" mass="14213">MGLQVRMEKNAGLLITGIQSRIRFDGEMSRDRRKQKLDLKLNLSLVPARGESSSRRRSAAAAAESEEASSPSSCLSSEAQQGTPEEAASMVVGGCPRCLMYVMLSAADLRCPRCGTAVLFDFSGGGGAAAAKSRA</sequence>
<evidence type="ECO:0000259" key="2">
    <source>
        <dbReference type="Pfam" id="PF24747"/>
    </source>
</evidence>
<gene>
    <name evidence="3" type="ORF">ZIOFF_026666</name>
</gene>
<keyword evidence="4" id="KW-1185">Reference proteome</keyword>
<evidence type="ECO:0000313" key="3">
    <source>
        <dbReference type="EMBL" id="KAG6516213.1"/>
    </source>
</evidence>
<dbReference type="PANTHER" id="PTHR33177:SF74">
    <property type="entry name" value="PROTEIN GL2-INTERACTING REPRESSOR 1"/>
    <property type="match status" value="1"/>
</dbReference>
<feature type="region of interest" description="Disordered" evidence="1">
    <location>
        <begin position="48"/>
        <end position="87"/>
    </location>
</feature>
<evidence type="ECO:0000313" key="4">
    <source>
        <dbReference type="Proteomes" id="UP000734854"/>
    </source>
</evidence>
<reference evidence="3 4" key="1">
    <citation type="submission" date="2020-08" db="EMBL/GenBank/DDBJ databases">
        <title>Plant Genome Project.</title>
        <authorList>
            <person name="Zhang R.-G."/>
        </authorList>
    </citation>
    <scope>NUCLEOTIDE SEQUENCE [LARGE SCALE GENOMIC DNA]</scope>
    <source>
        <tissue evidence="3">Rhizome</tissue>
    </source>
</reference>
<name>A0A8J5LKN1_ZINOF</name>
<accession>A0A8J5LKN1</accession>
<feature type="domain" description="GIR1-like zinc ribbon" evidence="2">
    <location>
        <begin position="89"/>
        <end position="122"/>
    </location>
</feature>
<dbReference type="AlphaFoldDB" id="A0A8J5LKN1"/>
<protein>
    <recommendedName>
        <fullName evidence="2">GIR1-like zinc ribbon domain-containing protein</fullName>
    </recommendedName>
</protein>
<proteinExistence type="predicted"/>
<dbReference type="Pfam" id="PF24747">
    <property type="entry name" value="Zn-ribbon_GIR1"/>
    <property type="match status" value="1"/>
</dbReference>
<feature type="compositionally biased region" description="Low complexity" evidence="1">
    <location>
        <begin position="59"/>
        <end position="79"/>
    </location>
</feature>
<dbReference type="InterPro" id="IPR055281">
    <property type="entry name" value="GIR1-2/SIED1"/>
</dbReference>
<dbReference type="PANTHER" id="PTHR33177">
    <property type="entry name" value="PUTATIVE-RELATED"/>
    <property type="match status" value="1"/>
</dbReference>
<dbReference type="InterPro" id="IPR056440">
    <property type="entry name" value="Zn-ribbon_GIR1"/>
</dbReference>